<evidence type="ECO:0000256" key="7">
    <source>
        <dbReference type="ARBA" id="ARBA00023136"/>
    </source>
</evidence>
<keyword evidence="7 8" id="KW-0472">Membrane</keyword>
<evidence type="ECO:0000313" key="11">
    <source>
        <dbReference type="Proteomes" id="UP000177159"/>
    </source>
</evidence>
<dbReference type="Gene3D" id="1.10.357.20">
    <property type="entry name" value="SLC41 divalent cation transporters, integral membrane domain"/>
    <property type="match status" value="1"/>
</dbReference>
<evidence type="ECO:0000313" key="10">
    <source>
        <dbReference type="EMBL" id="OGK22457.1"/>
    </source>
</evidence>
<dbReference type="AlphaFoldDB" id="A0A1F7GTS6"/>
<evidence type="ECO:0000256" key="5">
    <source>
        <dbReference type="ARBA" id="ARBA00022842"/>
    </source>
</evidence>
<dbReference type="InterPro" id="IPR036739">
    <property type="entry name" value="SLC41_membr_dom_sf"/>
</dbReference>
<dbReference type="GO" id="GO:0008324">
    <property type="term" value="F:monoatomic cation transmembrane transporter activity"/>
    <property type="evidence" value="ECO:0007669"/>
    <property type="project" value="InterPro"/>
</dbReference>
<dbReference type="PANTHER" id="PTHR41394:SF5">
    <property type="entry name" value="SLC41A_MGTE INTEGRAL MEMBRANE DOMAIN-CONTAINING PROTEIN"/>
    <property type="match status" value="1"/>
</dbReference>
<evidence type="ECO:0000256" key="6">
    <source>
        <dbReference type="ARBA" id="ARBA00022989"/>
    </source>
</evidence>
<evidence type="ECO:0000256" key="4">
    <source>
        <dbReference type="ARBA" id="ARBA00022692"/>
    </source>
</evidence>
<reference evidence="10 11" key="1">
    <citation type="journal article" date="2016" name="Nat. Commun.">
        <title>Thousands of microbial genomes shed light on interconnected biogeochemical processes in an aquifer system.</title>
        <authorList>
            <person name="Anantharaman K."/>
            <person name="Brown C.T."/>
            <person name="Hug L.A."/>
            <person name="Sharon I."/>
            <person name="Castelle C.J."/>
            <person name="Probst A.J."/>
            <person name="Thomas B.C."/>
            <person name="Singh A."/>
            <person name="Wilkins M.J."/>
            <person name="Karaoz U."/>
            <person name="Brodie E.L."/>
            <person name="Williams K.H."/>
            <person name="Hubbard S.S."/>
            <person name="Banfield J.F."/>
        </authorList>
    </citation>
    <scope>NUCLEOTIDE SEQUENCE [LARGE SCALE GENOMIC DNA]</scope>
</reference>
<dbReference type="SUPFAM" id="SSF161093">
    <property type="entry name" value="MgtE membrane domain-like"/>
    <property type="match status" value="1"/>
</dbReference>
<comment type="subcellular location">
    <subcellularLocation>
        <location evidence="1">Membrane</location>
        <topology evidence="1">Multi-pass membrane protein</topology>
    </subcellularLocation>
</comment>
<evidence type="ECO:0000256" key="1">
    <source>
        <dbReference type="ARBA" id="ARBA00004141"/>
    </source>
</evidence>
<dbReference type="PANTHER" id="PTHR41394">
    <property type="entry name" value="MAGNESIUM TRANSPORTER MGTE"/>
    <property type="match status" value="1"/>
</dbReference>
<feature type="transmembrane region" description="Helical" evidence="8">
    <location>
        <begin position="157"/>
        <end position="185"/>
    </location>
</feature>
<keyword evidence="5" id="KW-0460">Magnesium</keyword>
<dbReference type="Proteomes" id="UP000177159">
    <property type="component" value="Unassembled WGS sequence"/>
</dbReference>
<sequence>MFGRKKVVIADDDMFSVRKLVEMRIPSLFIGLLLGFMLSFATARFEAVLVKNIQIVYFLPFIVYMADAVGTQTQTIYARDLSRGKAKFTTYLVKEILLGITIGIIFGMISWLVVTWWFNSAPLALAVALGMFGAISTAPLVGLIVTEALQIEHQDPAIGAGPIATVIQDLISVLLYGLICSAVILG</sequence>
<accession>A0A1F7GTS6</accession>
<comment type="caution">
    <text evidence="10">The sequence shown here is derived from an EMBL/GenBank/DDBJ whole genome shotgun (WGS) entry which is preliminary data.</text>
</comment>
<keyword evidence="6 8" id="KW-1133">Transmembrane helix</keyword>
<protein>
    <recommendedName>
        <fullName evidence="9">SLC41A/MgtE integral membrane domain-containing protein</fullName>
    </recommendedName>
</protein>
<dbReference type="InterPro" id="IPR006667">
    <property type="entry name" value="SLC41_membr_dom"/>
</dbReference>
<name>A0A1F7GTS6_9BACT</name>
<keyword evidence="3" id="KW-0813">Transport</keyword>
<feature type="transmembrane region" description="Helical" evidence="8">
    <location>
        <begin position="124"/>
        <end position="145"/>
    </location>
</feature>
<evidence type="ECO:0000256" key="8">
    <source>
        <dbReference type="SAM" id="Phobius"/>
    </source>
</evidence>
<proteinExistence type="inferred from homology"/>
<organism evidence="10 11">
    <name type="scientific">Candidatus Roizmanbacteria bacterium RIFCSPHIGHO2_02_FULL_37_24</name>
    <dbReference type="NCBI Taxonomy" id="1802037"/>
    <lineage>
        <taxon>Bacteria</taxon>
        <taxon>Candidatus Roizmaniibacteriota</taxon>
    </lineage>
</organism>
<feature type="transmembrane region" description="Helical" evidence="8">
    <location>
        <begin position="97"/>
        <end position="118"/>
    </location>
</feature>
<feature type="transmembrane region" description="Helical" evidence="8">
    <location>
        <begin position="55"/>
        <end position="77"/>
    </location>
</feature>
<gene>
    <name evidence="10" type="ORF">A3C24_03995</name>
</gene>
<comment type="similarity">
    <text evidence="2">Belongs to the SLC41A transporter family.</text>
</comment>
<dbReference type="EMBL" id="MFZM01000043">
    <property type="protein sequence ID" value="OGK22457.1"/>
    <property type="molecule type" value="Genomic_DNA"/>
</dbReference>
<keyword evidence="4 8" id="KW-0812">Transmembrane</keyword>
<evidence type="ECO:0000256" key="2">
    <source>
        <dbReference type="ARBA" id="ARBA00009749"/>
    </source>
</evidence>
<feature type="transmembrane region" description="Helical" evidence="8">
    <location>
        <begin position="21"/>
        <end position="43"/>
    </location>
</feature>
<evidence type="ECO:0000256" key="3">
    <source>
        <dbReference type="ARBA" id="ARBA00022448"/>
    </source>
</evidence>
<dbReference type="Pfam" id="PF01769">
    <property type="entry name" value="MgtE"/>
    <property type="match status" value="1"/>
</dbReference>
<dbReference type="GO" id="GO:0016020">
    <property type="term" value="C:membrane"/>
    <property type="evidence" value="ECO:0007669"/>
    <property type="project" value="UniProtKB-SubCell"/>
</dbReference>
<feature type="domain" description="SLC41A/MgtE integral membrane" evidence="9">
    <location>
        <begin position="60"/>
        <end position="178"/>
    </location>
</feature>
<evidence type="ECO:0000259" key="9">
    <source>
        <dbReference type="Pfam" id="PF01769"/>
    </source>
</evidence>